<dbReference type="Pfam" id="PF13560">
    <property type="entry name" value="HTH_31"/>
    <property type="match status" value="1"/>
</dbReference>
<dbReference type="AlphaFoldDB" id="A0A1H0WTA2"/>
<dbReference type="RefSeq" id="WP_090104071.1">
    <property type="nucleotide sequence ID" value="NZ_FNIX01000023.1"/>
</dbReference>
<gene>
    <name evidence="2" type="ORF">SAMN05421507_1236</name>
</gene>
<dbReference type="InterPro" id="IPR043917">
    <property type="entry name" value="DUF5753"/>
</dbReference>
<feature type="domain" description="DUF5753" evidence="1">
    <location>
        <begin position="100"/>
        <end position="275"/>
    </location>
</feature>
<evidence type="ECO:0000313" key="3">
    <source>
        <dbReference type="Proteomes" id="UP000199691"/>
    </source>
</evidence>
<protein>
    <submittedName>
        <fullName evidence="2">Helix-turn-helix domain-containing protein</fullName>
    </submittedName>
</protein>
<dbReference type="CDD" id="cd00093">
    <property type="entry name" value="HTH_XRE"/>
    <property type="match status" value="1"/>
</dbReference>
<dbReference type="GO" id="GO:0003677">
    <property type="term" value="F:DNA binding"/>
    <property type="evidence" value="ECO:0007669"/>
    <property type="project" value="InterPro"/>
</dbReference>
<sequence>MPKDFRATTLERAIGRQLAGWRNERELSLAEAGQRVGFSSAKLSTMENAVQPSAPVDIMALGYVYKVPTAEWQAVVLRAQHAEQARASAFHIAMNFDPAADFAELVFEATLLRVFTTDLVPTIFQLPGYTTAAMQTDNPVRTARTAMAREAWTARLGDKDPLTVQAVFPEAVLWQMVGGPRVTKAQLLHLIEVSEHPAVTVQVVPHGAGAYPAMGSPFTLLSFPHRQHNDVAYLETFLKSEYIEDPALTEQCRRRFEALQQLALDSDESLELIAEAASLADPANLAAIGAH</sequence>
<accession>A0A1H0WTA2</accession>
<organism evidence="2 3">
    <name type="scientific">Lentzea jiangxiensis</name>
    <dbReference type="NCBI Taxonomy" id="641025"/>
    <lineage>
        <taxon>Bacteria</taxon>
        <taxon>Bacillati</taxon>
        <taxon>Actinomycetota</taxon>
        <taxon>Actinomycetes</taxon>
        <taxon>Pseudonocardiales</taxon>
        <taxon>Pseudonocardiaceae</taxon>
        <taxon>Lentzea</taxon>
    </lineage>
</organism>
<dbReference type="Proteomes" id="UP000199691">
    <property type="component" value="Unassembled WGS sequence"/>
</dbReference>
<dbReference type="STRING" id="641025.SAMN05421507_1236"/>
<dbReference type="InterPro" id="IPR010982">
    <property type="entry name" value="Lambda_DNA-bd_dom_sf"/>
</dbReference>
<dbReference type="Gene3D" id="1.10.260.40">
    <property type="entry name" value="lambda repressor-like DNA-binding domains"/>
    <property type="match status" value="1"/>
</dbReference>
<dbReference type="Pfam" id="PF19054">
    <property type="entry name" value="DUF5753"/>
    <property type="match status" value="1"/>
</dbReference>
<dbReference type="SUPFAM" id="SSF47413">
    <property type="entry name" value="lambda repressor-like DNA-binding domains"/>
    <property type="match status" value="1"/>
</dbReference>
<evidence type="ECO:0000313" key="2">
    <source>
        <dbReference type="EMBL" id="SDP93994.1"/>
    </source>
</evidence>
<evidence type="ECO:0000259" key="1">
    <source>
        <dbReference type="Pfam" id="PF19054"/>
    </source>
</evidence>
<dbReference type="EMBL" id="FNIX01000023">
    <property type="protein sequence ID" value="SDP93994.1"/>
    <property type="molecule type" value="Genomic_DNA"/>
</dbReference>
<name>A0A1H0WTA2_9PSEU</name>
<reference evidence="3" key="1">
    <citation type="submission" date="2016-10" db="EMBL/GenBank/DDBJ databases">
        <authorList>
            <person name="Varghese N."/>
            <person name="Submissions S."/>
        </authorList>
    </citation>
    <scope>NUCLEOTIDE SEQUENCE [LARGE SCALE GENOMIC DNA]</scope>
    <source>
        <strain evidence="3">CGMCC 4.6609</strain>
    </source>
</reference>
<proteinExistence type="predicted"/>
<dbReference type="OrthoDB" id="4285266at2"/>
<keyword evidence="3" id="KW-1185">Reference proteome</keyword>
<dbReference type="InterPro" id="IPR001387">
    <property type="entry name" value="Cro/C1-type_HTH"/>
</dbReference>